<evidence type="ECO:0000259" key="2">
    <source>
        <dbReference type="Pfam" id="PF17415"/>
    </source>
</evidence>
<reference evidence="3 4" key="1">
    <citation type="submission" date="2013-04" db="EMBL/GenBank/DDBJ databases">
        <title>The Genome Sequence of Bacteroides massiliensis DSM 17679.</title>
        <authorList>
            <consortium name="The Broad Institute Genomics Platform"/>
            <person name="Earl A."/>
            <person name="Ward D."/>
            <person name="Feldgarden M."/>
            <person name="Gevers D."/>
            <person name="Martens E."/>
            <person name="Fenner L."/>
            <person name="Roux V."/>
            <person name="Mallet M.N."/>
            <person name="Raoult D."/>
            <person name="Walker B."/>
            <person name="Young S."/>
            <person name="Zeng Q."/>
            <person name="Gargeya S."/>
            <person name="Fitzgerald M."/>
            <person name="Haas B."/>
            <person name="Abouelleil A."/>
            <person name="Allen A.W."/>
            <person name="Alvarado L."/>
            <person name="Arachchi H.M."/>
            <person name="Berlin A.M."/>
            <person name="Chapman S.B."/>
            <person name="Gainer-Dewar J."/>
            <person name="Goldberg J."/>
            <person name="Griggs A."/>
            <person name="Gujja S."/>
            <person name="Hansen M."/>
            <person name="Howarth C."/>
            <person name="Imamovic A."/>
            <person name="Ireland A."/>
            <person name="Larimer J."/>
            <person name="McCowan C."/>
            <person name="Murphy C."/>
            <person name="Pearson M."/>
            <person name="Poon T.W."/>
            <person name="Priest M."/>
            <person name="Roberts A."/>
            <person name="Saif S."/>
            <person name="Shea T."/>
            <person name="Sisk P."/>
            <person name="Sykes S."/>
            <person name="Wortman J."/>
            <person name="Nusbaum C."/>
            <person name="Birren B."/>
        </authorList>
    </citation>
    <scope>NUCLEOTIDE SEQUENCE [LARGE SCALE GENOMIC DNA]</scope>
    <source>
        <strain evidence="4">B84634 / Timone 84634 / DSM 17679 / JCM 13223</strain>
    </source>
</reference>
<dbReference type="STRING" id="1121098.HMPREF1534_02116"/>
<keyword evidence="4" id="KW-1185">Reference proteome</keyword>
<comment type="caution">
    <text evidence="3">The sequence shown here is derived from an EMBL/GenBank/DDBJ whole genome shotgun (WGS) entry which is preliminary data.</text>
</comment>
<keyword evidence="1" id="KW-0732">Signal</keyword>
<dbReference type="RefSeq" id="WP_005940674.1">
    <property type="nucleotide sequence ID" value="NZ_KB890342.1"/>
</dbReference>
<feature type="chain" id="PRO_5004679411" description="NigD-like C-terminal domain-containing protein" evidence="1">
    <location>
        <begin position="25"/>
        <end position="248"/>
    </location>
</feature>
<feature type="signal peptide" evidence="1">
    <location>
        <begin position="1"/>
        <end position="24"/>
    </location>
</feature>
<feature type="domain" description="NigD-like C-terminal" evidence="2">
    <location>
        <begin position="118"/>
        <end position="236"/>
    </location>
</feature>
<dbReference type="OrthoDB" id="1048834at2"/>
<evidence type="ECO:0000313" key="3">
    <source>
        <dbReference type="EMBL" id="EOA54723.1"/>
    </source>
</evidence>
<dbReference type="Pfam" id="PF17415">
    <property type="entry name" value="NigD_C"/>
    <property type="match status" value="1"/>
</dbReference>
<proteinExistence type="predicted"/>
<dbReference type="PROSITE" id="PS51257">
    <property type="entry name" value="PROKAR_LIPOPROTEIN"/>
    <property type="match status" value="1"/>
</dbReference>
<dbReference type="GeneID" id="60061936"/>
<dbReference type="Gene3D" id="2.60.40.2370">
    <property type="entry name" value="NigD-like, C-terminal beta sandwich domain"/>
    <property type="match status" value="1"/>
</dbReference>
<dbReference type="eggNOG" id="ENOG5033QJT">
    <property type="taxonomic scope" value="Bacteria"/>
</dbReference>
<gene>
    <name evidence="3" type="ORF">HMPREF1534_02116</name>
</gene>
<dbReference type="InterPro" id="IPR038143">
    <property type="entry name" value="NigD-like_C_dom_sf"/>
</dbReference>
<organism evidence="3 4">
    <name type="scientific">Phocaeicola massiliensis B84634 = Timone 84634 = DSM 17679 = JCM 13223</name>
    <dbReference type="NCBI Taxonomy" id="1121098"/>
    <lineage>
        <taxon>Bacteria</taxon>
        <taxon>Pseudomonadati</taxon>
        <taxon>Bacteroidota</taxon>
        <taxon>Bacteroidia</taxon>
        <taxon>Bacteroidales</taxon>
        <taxon>Bacteroidaceae</taxon>
        <taxon>Phocaeicola</taxon>
    </lineage>
</organism>
<dbReference type="EMBL" id="AQHY01000025">
    <property type="protein sequence ID" value="EOA54723.1"/>
    <property type="molecule type" value="Genomic_DNA"/>
</dbReference>
<dbReference type="HOGENOM" id="CLU_1068147_0_0_10"/>
<dbReference type="PATRIC" id="fig|1121098.3.peg.2150"/>
<evidence type="ECO:0000313" key="4">
    <source>
        <dbReference type="Proteomes" id="UP000017831"/>
    </source>
</evidence>
<dbReference type="AlphaFoldDB" id="U6RHP6"/>
<dbReference type="InterPro" id="IPR035376">
    <property type="entry name" value="NigD_C"/>
</dbReference>
<name>U6RHP6_9BACT</name>
<sequence>MKHIKNIVLLLFLSVVTCMTQACSHDEDIDDLQSSMDNYNADMAIIVNPITLSGATLIDTDLNGYTYIANPQILSDNKINQKGQRIFYTYTAIPQSTGADSIPYITIMQVNKVLTKEPVFVEDNDAKDYGTDPIEISGQSISKAHLNLRYTFLNGGNHLIPHSISLLIAKDAQPDARGYLSAELRHDAADDLQLNANSGYVSFTLENMPGFKEGTLKGFKIKTKTIKNETDIVEVTMNNNRKSMNFNI</sequence>
<accession>U6RHP6</accession>
<protein>
    <recommendedName>
        <fullName evidence="2">NigD-like C-terminal domain-containing protein</fullName>
    </recommendedName>
</protein>
<evidence type="ECO:0000256" key="1">
    <source>
        <dbReference type="SAM" id="SignalP"/>
    </source>
</evidence>
<dbReference type="Proteomes" id="UP000017831">
    <property type="component" value="Unassembled WGS sequence"/>
</dbReference>